<evidence type="ECO:0000313" key="2">
    <source>
        <dbReference type="EMBL" id="QMV44234.1"/>
    </source>
</evidence>
<organism evidence="2 3">
    <name type="scientific">Cohnella cholangitidis</name>
    <dbReference type="NCBI Taxonomy" id="2598458"/>
    <lineage>
        <taxon>Bacteria</taxon>
        <taxon>Bacillati</taxon>
        <taxon>Bacillota</taxon>
        <taxon>Bacilli</taxon>
        <taxon>Bacillales</taxon>
        <taxon>Paenibacillaceae</taxon>
        <taxon>Cohnella</taxon>
    </lineage>
</organism>
<evidence type="ECO:0008006" key="4">
    <source>
        <dbReference type="Google" id="ProtNLM"/>
    </source>
</evidence>
<feature type="transmembrane region" description="Helical" evidence="1">
    <location>
        <begin position="17"/>
        <end position="36"/>
    </location>
</feature>
<feature type="transmembrane region" description="Helical" evidence="1">
    <location>
        <begin position="118"/>
        <end position="142"/>
    </location>
</feature>
<accession>A0A7G5C4V0</accession>
<feature type="transmembrane region" description="Helical" evidence="1">
    <location>
        <begin position="91"/>
        <end position="112"/>
    </location>
</feature>
<dbReference type="Proteomes" id="UP000515679">
    <property type="component" value="Chromosome"/>
</dbReference>
<keyword evidence="3" id="KW-1185">Reference proteome</keyword>
<dbReference type="EMBL" id="CP041969">
    <property type="protein sequence ID" value="QMV44234.1"/>
    <property type="molecule type" value="Genomic_DNA"/>
</dbReference>
<dbReference type="AlphaFoldDB" id="A0A7G5C4V0"/>
<protein>
    <recommendedName>
        <fullName evidence="4">DUF1440 domain-containing protein</fullName>
    </recommendedName>
</protein>
<reference evidence="2 3" key="1">
    <citation type="submission" date="2019-07" db="EMBL/GenBank/DDBJ databases">
        <authorList>
            <person name="Kim J.K."/>
            <person name="Cheong H.-M."/>
            <person name="Choi Y."/>
            <person name="Hwang K.J."/>
            <person name="Lee S."/>
            <person name="Choi C."/>
        </authorList>
    </citation>
    <scope>NUCLEOTIDE SEQUENCE [LARGE SCALE GENOMIC DNA]</scope>
    <source>
        <strain evidence="2 3">KS 22</strain>
    </source>
</reference>
<feature type="transmembrane region" description="Helical" evidence="1">
    <location>
        <begin position="56"/>
        <end position="79"/>
    </location>
</feature>
<sequence length="166" mass="18395">MFAAAYASAYVQLENRFFAGLIWGLVRWLATGLNFTKVSQAYLLDPFFPRKLLVGFYWQAAGLGMFILMSMLAALVYFAILGRLRGPWPGIWFGAVWWMLAYAWAGPLVGAVPPLNAIGWNSIVTDFCLFLMWGVFIGYSIAFELHNEAAREPAAQAAKGSPQPSS</sequence>
<evidence type="ECO:0000313" key="3">
    <source>
        <dbReference type="Proteomes" id="UP000515679"/>
    </source>
</evidence>
<keyword evidence="1" id="KW-0812">Transmembrane</keyword>
<evidence type="ECO:0000256" key="1">
    <source>
        <dbReference type="SAM" id="Phobius"/>
    </source>
</evidence>
<dbReference type="Pfam" id="PF11085">
    <property type="entry name" value="YqhR"/>
    <property type="match status" value="1"/>
</dbReference>
<gene>
    <name evidence="2" type="ORF">FPL14_26000</name>
</gene>
<keyword evidence="1" id="KW-0472">Membrane</keyword>
<dbReference type="KEGG" id="cchl:FPL14_26000"/>
<proteinExistence type="predicted"/>
<keyword evidence="1" id="KW-1133">Transmembrane helix</keyword>
<name>A0A7G5C4V0_9BACL</name>
<dbReference type="InterPro" id="IPR024563">
    <property type="entry name" value="YqhR"/>
</dbReference>